<accession>A0ABP9ASX8</accession>
<evidence type="ECO:0000313" key="3">
    <source>
        <dbReference type="Proteomes" id="UP001501645"/>
    </source>
</evidence>
<dbReference type="EMBL" id="BAABKO010000007">
    <property type="protein sequence ID" value="GAA4785214.1"/>
    <property type="molecule type" value="Genomic_DNA"/>
</dbReference>
<dbReference type="RefSeq" id="WP_345441958.1">
    <property type="nucleotide sequence ID" value="NZ_BAABKO010000007.1"/>
</dbReference>
<sequence length="117" mass="11321">MRVRRRAGGRAADERGSVAAELAVALPAVVLVTALGIAGLGAASLQVRLQDAAADAARLIARGEDEGRAAGVVATAGGALSIAHQGDLVCATARADARIGSLAVPLAATSCALAGGL</sequence>
<keyword evidence="1" id="KW-0472">Membrane</keyword>
<evidence type="ECO:0008006" key="4">
    <source>
        <dbReference type="Google" id="ProtNLM"/>
    </source>
</evidence>
<name>A0ABP9ASX8_9MICO</name>
<protein>
    <recommendedName>
        <fullName evidence="4">TadE family protein</fullName>
    </recommendedName>
</protein>
<comment type="caution">
    <text evidence="2">The sequence shown here is derived from an EMBL/GenBank/DDBJ whole genome shotgun (WGS) entry which is preliminary data.</text>
</comment>
<evidence type="ECO:0000256" key="1">
    <source>
        <dbReference type="SAM" id="Phobius"/>
    </source>
</evidence>
<gene>
    <name evidence="2" type="ORF">GCM10023351_33690</name>
</gene>
<keyword evidence="1" id="KW-0812">Transmembrane</keyword>
<proteinExistence type="predicted"/>
<keyword evidence="1" id="KW-1133">Transmembrane helix</keyword>
<dbReference type="InterPro" id="IPR049790">
    <property type="entry name" value="Rv3655c/TadE"/>
</dbReference>
<dbReference type="Proteomes" id="UP001501645">
    <property type="component" value="Unassembled WGS sequence"/>
</dbReference>
<evidence type="ECO:0000313" key="2">
    <source>
        <dbReference type="EMBL" id="GAA4785214.1"/>
    </source>
</evidence>
<feature type="transmembrane region" description="Helical" evidence="1">
    <location>
        <begin position="20"/>
        <end position="43"/>
    </location>
</feature>
<organism evidence="2 3">
    <name type="scientific">Microbacterium gilvum</name>
    <dbReference type="NCBI Taxonomy" id="1336204"/>
    <lineage>
        <taxon>Bacteria</taxon>
        <taxon>Bacillati</taxon>
        <taxon>Actinomycetota</taxon>
        <taxon>Actinomycetes</taxon>
        <taxon>Micrococcales</taxon>
        <taxon>Microbacteriaceae</taxon>
        <taxon>Microbacterium</taxon>
    </lineage>
</organism>
<keyword evidence="3" id="KW-1185">Reference proteome</keyword>
<reference evidence="3" key="1">
    <citation type="journal article" date="2019" name="Int. J. Syst. Evol. Microbiol.">
        <title>The Global Catalogue of Microorganisms (GCM) 10K type strain sequencing project: providing services to taxonomists for standard genome sequencing and annotation.</title>
        <authorList>
            <consortium name="The Broad Institute Genomics Platform"/>
            <consortium name="The Broad Institute Genome Sequencing Center for Infectious Disease"/>
            <person name="Wu L."/>
            <person name="Ma J."/>
        </authorList>
    </citation>
    <scope>NUCLEOTIDE SEQUENCE [LARGE SCALE GENOMIC DNA]</scope>
    <source>
        <strain evidence="3">JCM 18537</strain>
    </source>
</reference>
<dbReference type="NCBIfam" id="NF041390">
    <property type="entry name" value="TadE_Rv3655c"/>
    <property type="match status" value="1"/>
</dbReference>